<comment type="subcellular location">
    <subcellularLocation>
        <location evidence="1">Nucleus</location>
        <location evidence="1">Nucleolus</location>
    </subcellularLocation>
</comment>
<feature type="region of interest" description="Disordered" evidence="7">
    <location>
        <begin position="239"/>
        <end position="349"/>
    </location>
</feature>
<dbReference type="SMART" id="SM00443">
    <property type="entry name" value="G_patch"/>
    <property type="match status" value="1"/>
</dbReference>
<dbReference type="Proteomes" id="UP000054217">
    <property type="component" value="Unassembled WGS sequence"/>
</dbReference>
<feature type="compositionally biased region" description="Low complexity" evidence="7">
    <location>
        <begin position="295"/>
        <end position="306"/>
    </location>
</feature>
<accession>A0A0C3PY13</accession>
<protein>
    <recommendedName>
        <fullName evidence="6">PinX1-related protein 1</fullName>
    </recommendedName>
</protein>
<comment type="similarity">
    <text evidence="5">Belongs to the PINX1 family.</text>
</comment>
<evidence type="ECO:0000313" key="10">
    <source>
        <dbReference type="Proteomes" id="UP000054217"/>
    </source>
</evidence>
<reference evidence="10" key="2">
    <citation type="submission" date="2015-01" db="EMBL/GenBank/DDBJ databases">
        <title>Evolutionary Origins and Diversification of the Mycorrhizal Mutualists.</title>
        <authorList>
            <consortium name="DOE Joint Genome Institute"/>
            <consortium name="Mycorrhizal Genomics Consortium"/>
            <person name="Kohler A."/>
            <person name="Kuo A."/>
            <person name="Nagy L.G."/>
            <person name="Floudas D."/>
            <person name="Copeland A."/>
            <person name="Barry K.W."/>
            <person name="Cichocki N."/>
            <person name="Veneault-Fourrey C."/>
            <person name="LaButti K."/>
            <person name="Lindquist E.A."/>
            <person name="Lipzen A."/>
            <person name="Lundell T."/>
            <person name="Morin E."/>
            <person name="Murat C."/>
            <person name="Riley R."/>
            <person name="Ohm R."/>
            <person name="Sun H."/>
            <person name="Tunlid A."/>
            <person name="Henrissat B."/>
            <person name="Grigoriev I.V."/>
            <person name="Hibbett D.S."/>
            <person name="Martin F."/>
        </authorList>
    </citation>
    <scope>NUCLEOTIDE SEQUENCE [LARGE SCALE GENOMIC DNA]</scope>
    <source>
        <strain evidence="10">Marx 270</strain>
    </source>
</reference>
<evidence type="ECO:0000256" key="1">
    <source>
        <dbReference type="ARBA" id="ARBA00004604"/>
    </source>
</evidence>
<keyword evidence="3" id="KW-0698">rRNA processing</keyword>
<dbReference type="PROSITE" id="PS50174">
    <property type="entry name" value="G_PATCH"/>
    <property type="match status" value="1"/>
</dbReference>
<keyword evidence="2" id="KW-0690">Ribosome biogenesis</keyword>
<feature type="compositionally biased region" description="Polar residues" evidence="7">
    <location>
        <begin position="185"/>
        <end position="203"/>
    </location>
</feature>
<dbReference type="PANTHER" id="PTHR23149">
    <property type="entry name" value="G PATCH DOMAIN CONTAINING PROTEIN"/>
    <property type="match status" value="1"/>
</dbReference>
<gene>
    <name evidence="9" type="ORF">M404DRAFT_454555</name>
</gene>
<dbReference type="EMBL" id="KN831945">
    <property type="protein sequence ID" value="KIO13989.1"/>
    <property type="molecule type" value="Genomic_DNA"/>
</dbReference>
<dbReference type="GO" id="GO:0006364">
    <property type="term" value="P:rRNA processing"/>
    <property type="evidence" value="ECO:0007669"/>
    <property type="project" value="UniProtKB-KW"/>
</dbReference>
<dbReference type="InterPro" id="IPR050656">
    <property type="entry name" value="PINX1"/>
</dbReference>
<evidence type="ECO:0000313" key="9">
    <source>
        <dbReference type="EMBL" id="KIO13989.1"/>
    </source>
</evidence>
<evidence type="ECO:0000259" key="8">
    <source>
        <dbReference type="PROSITE" id="PS50174"/>
    </source>
</evidence>
<evidence type="ECO:0000256" key="5">
    <source>
        <dbReference type="ARBA" id="ARBA00038007"/>
    </source>
</evidence>
<dbReference type="InterPro" id="IPR000467">
    <property type="entry name" value="G_patch_dom"/>
</dbReference>
<dbReference type="HOGENOM" id="CLU_044872_0_0_1"/>
<reference evidence="9 10" key="1">
    <citation type="submission" date="2014-04" db="EMBL/GenBank/DDBJ databases">
        <authorList>
            <consortium name="DOE Joint Genome Institute"/>
            <person name="Kuo A."/>
            <person name="Kohler A."/>
            <person name="Costa M.D."/>
            <person name="Nagy L.G."/>
            <person name="Floudas D."/>
            <person name="Copeland A."/>
            <person name="Barry K.W."/>
            <person name="Cichocki N."/>
            <person name="Veneault-Fourrey C."/>
            <person name="LaButti K."/>
            <person name="Lindquist E.A."/>
            <person name="Lipzen A."/>
            <person name="Lundell T."/>
            <person name="Morin E."/>
            <person name="Murat C."/>
            <person name="Sun H."/>
            <person name="Tunlid A."/>
            <person name="Henrissat B."/>
            <person name="Grigoriev I.V."/>
            <person name="Hibbett D.S."/>
            <person name="Martin F."/>
            <person name="Nordberg H.P."/>
            <person name="Cantor M.N."/>
            <person name="Hua S.X."/>
        </authorList>
    </citation>
    <scope>NUCLEOTIDE SEQUENCE [LARGE SCALE GENOMIC DNA]</scope>
    <source>
        <strain evidence="9 10">Marx 270</strain>
    </source>
</reference>
<dbReference type="Pfam" id="PF01585">
    <property type="entry name" value="G-patch"/>
    <property type="match status" value="1"/>
</dbReference>
<organism evidence="9 10">
    <name type="scientific">Pisolithus tinctorius Marx 270</name>
    <dbReference type="NCBI Taxonomy" id="870435"/>
    <lineage>
        <taxon>Eukaryota</taxon>
        <taxon>Fungi</taxon>
        <taxon>Dikarya</taxon>
        <taxon>Basidiomycota</taxon>
        <taxon>Agaricomycotina</taxon>
        <taxon>Agaricomycetes</taxon>
        <taxon>Agaricomycetidae</taxon>
        <taxon>Boletales</taxon>
        <taxon>Sclerodermatineae</taxon>
        <taxon>Pisolithaceae</taxon>
        <taxon>Pisolithus</taxon>
    </lineage>
</organism>
<evidence type="ECO:0000256" key="4">
    <source>
        <dbReference type="ARBA" id="ARBA00023242"/>
    </source>
</evidence>
<proteinExistence type="inferred from homology"/>
<feature type="domain" description="G-patch" evidence="8">
    <location>
        <begin position="25"/>
        <end position="73"/>
    </location>
</feature>
<feature type="region of interest" description="Disordered" evidence="7">
    <location>
        <begin position="98"/>
        <end position="220"/>
    </location>
</feature>
<feature type="compositionally biased region" description="Low complexity" evidence="7">
    <location>
        <begin position="258"/>
        <end position="267"/>
    </location>
</feature>
<keyword evidence="4" id="KW-0539">Nucleus</keyword>
<evidence type="ECO:0000256" key="6">
    <source>
        <dbReference type="ARBA" id="ARBA00041961"/>
    </source>
</evidence>
<feature type="compositionally biased region" description="Basic and acidic residues" evidence="7">
    <location>
        <begin position="148"/>
        <end position="177"/>
    </location>
</feature>
<evidence type="ECO:0000256" key="2">
    <source>
        <dbReference type="ARBA" id="ARBA00022517"/>
    </source>
</evidence>
<dbReference type="InParanoid" id="A0A0C3PY13"/>
<evidence type="ECO:0000256" key="7">
    <source>
        <dbReference type="SAM" id="MobiDB-lite"/>
    </source>
</evidence>
<dbReference type="STRING" id="870435.A0A0C3PY13"/>
<feature type="compositionally biased region" description="Basic residues" evidence="7">
    <location>
        <begin position="207"/>
        <end position="219"/>
    </location>
</feature>
<sequence>MGLAGRKVKQRIPADPRNLSWADDASRFGQAYLSKFGWDATQGVGLGASGDGMKSHLKVSQKLDMLGIGAAHQKDPHGIAWRQNRDFEVLLKRLNEGANKDEAEEEENGVVEQGGFVSATEGKVQEDAADCEGVDIPRDKKRKRKRKHLDESDGSEEQKKKKRKQKDEMQNTRERGVTQEVVDDTVQNGNTPISSSVEATATDNLRPKIKGRPMAHRARFQAAKRLATKSTAAISEILGIAPSSSTPSSSLVTPKQLSPTPESSSTPEDPHPSLEKLTTSTKSLADYFKDKLSAKKSTVSTPTPSSGDDDYDRPRSGLGASRTLVPSVGADGTPQQRIGLGFVSSTSDI</sequence>
<evidence type="ECO:0000256" key="3">
    <source>
        <dbReference type="ARBA" id="ARBA00022552"/>
    </source>
</evidence>
<name>A0A0C3PY13_PISTI</name>
<dbReference type="GO" id="GO:0003676">
    <property type="term" value="F:nucleic acid binding"/>
    <property type="evidence" value="ECO:0007669"/>
    <property type="project" value="InterPro"/>
</dbReference>
<dbReference type="GO" id="GO:0005730">
    <property type="term" value="C:nucleolus"/>
    <property type="evidence" value="ECO:0007669"/>
    <property type="project" value="UniProtKB-SubCell"/>
</dbReference>
<dbReference type="PANTHER" id="PTHR23149:SF31">
    <property type="entry name" value="PROTEIN PXR1"/>
    <property type="match status" value="1"/>
</dbReference>
<dbReference type="OrthoDB" id="29523at2759"/>
<dbReference type="AlphaFoldDB" id="A0A0C3PY13"/>
<keyword evidence="10" id="KW-1185">Reference proteome</keyword>